<dbReference type="InterPro" id="IPR013785">
    <property type="entry name" value="Aldolase_TIM"/>
</dbReference>
<dbReference type="InterPro" id="IPR007197">
    <property type="entry name" value="rSAM"/>
</dbReference>
<keyword evidence="7" id="KW-0560">Oxidoreductase</keyword>
<evidence type="ECO:0000256" key="4">
    <source>
        <dbReference type="ARBA" id="ARBA00022723"/>
    </source>
</evidence>
<evidence type="ECO:0000313" key="11">
    <source>
        <dbReference type="EMBL" id="SHF36638.1"/>
    </source>
</evidence>
<gene>
    <name evidence="7" type="primary">mqnC</name>
    <name evidence="11" type="ORF">SAMN02745218_02067</name>
</gene>
<dbReference type="GO" id="GO:0005506">
    <property type="term" value="F:iron ion binding"/>
    <property type="evidence" value="ECO:0007669"/>
    <property type="project" value="UniProtKB-UniRule"/>
</dbReference>
<dbReference type="SFLD" id="SFLDS00029">
    <property type="entry name" value="Radical_SAM"/>
    <property type="match status" value="1"/>
</dbReference>
<feature type="binding site" evidence="9">
    <location>
        <position position="281"/>
    </location>
    <ligand>
        <name>(3R)-3-methyl-D-ornithine</name>
        <dbReference type="ChEBI" id="CHEBI:64642"/>
    </ligand>
</feature>
<accession>A0A1M5B2E1</accession>
<dbReference type="SFLD" id="SFLDG01389">
    <property type="entry name" value="menaquinone_synthsis_involved"/>
    <property type="match status" value="1"/>
</dbReference>
<dbReference type="AlphaFoldDB" id="A0A1M5B2E1"/>
<dbReference type="EC" id="1.21.98.1" evidence="7"/>
<dbReference type="GO" id="GO:0046992">
    <property type="term" value="F:oxidoreductase activity, acting on X-H and Y-H to form an X-Y bond"/>
    <property type="evidence" value="ECO:0007669"/>
    <property type="project" value="UniProtKB-UniRule"/>
</dbReference>
<dbReference type="RefSeq" id="WP_423219788.1">
    <property type="nucleotide sequence ID" value="NZ_FQUW01000025.1"/>
</dbReference>
<name>A0A1M5B2E1_9FIRM</name>
<dbReference type="GO" id="GO:0009234">
    <property type="term" value="P:menaquinone biosynthetic process"/>
    <property type="evidence" value="ECO:0007669"/>
    <property type="project" value="UniProtKB-UniRule"/>
</dbReference>
<dbReference type="HAMAP" id="MF_00992">
    <property type="entry name" value="MqnC"/>
    <property type="match status" value="1"/>
</dbReference>
<dbReference type="InterPro" id="IPR058240">
    <property type="entry name" value="rSAM_sf"/>
</dbReference>
<evidence type="ECO:0000256" key="3">
    <source>
        <dbReference type="ARBA" id="ARBA00022691"/>
    </source>
</evidence>
<dbReference type="GO" id="GO:0051539">
    <property type="term" value="F:4 iron, 4 sulfur cluster binding"/>
    <property type="evidence" value="ECO:0007669"/>
    <property type="project" value="UniProtKB-KW"/>
</dbReference>
<reference evidence="12" key="1">
    <citation type="submission" date="2016-11" db="EMBL/GenBank/DDBJ databases">
        <authorList>
            <person name="Varghese N."/>
            <person name="Submissions S."/>
        </authorList>
    </citation>
    <scope>NUCLEOTIDE SEQUENCE [LARGE SCALE GENOMIC DNA]</scope>
    <source>
        <strain evidence="12">DSM 11792</strain>
    </source>
</reference>
<evidence type="ECO:0000256" key="1">
    <source>
        <dbReference type="ARBA" id="ARBA00022485"/>
    </source>
</evidence>
<feature type="binding site" evidence="9">
    <location>
        <position position="170"/>
    </location>
    <ligand>
        <name>S-adenosyl-L-methionine</name>
        <dbReference type="ChEBI" id="CHEBI:59789"/>
    </ligand>
</feature>
<comment type="catalytic activity">
    <reaction evidence="7">
        <text>dehypoxanthine futalosine + S-adenosyl-L-methionine = cyclic dehypoxanthinylfutalosinate + 5'-deoxyadenosine + L-methionine + H(+)</text>
        <dbReference type="Rhea" id="RHEA:33083"/>
        <dbReference type="ChEBI" id="CHEBI:15378"/>
        <dbReference type="ChEBI" id="CHEBI:17319"/>
        <dbReference type="ChEBI" id="CHEBI:57844"/>
        <dbReference type="ChEBI" id="CHEBI:58864"/>
        <dbReference type="ChEBI" id="CHEBI:59789"/>
        <dbReference type="ChEBI" id="CHEBI:64270"/>
        <dbReference type="EC" id="1.21.98.1"/>
    </reaction>
</comment>
<evidence type="ECO:0000256" key="7">
    <source>
        <dbReference type="HAMAP-Rule" id="MF_00992"/>
    </source>
</evidence>
<feature type="binding site" evidence="7 8">
    <location>
        <position position="59"/>
    </location>
    <ligand>
        <name>[4Fe-4S] cluster</name>
        <dbReference type="ChEBI" id="CHEBI:49883"/>
        <note>4Fe-4S-S-AdoMet</note>
    </ligand>
</feature>
<feature type="domain" description="Radical SAM core" evidence="10">
    <location>
        <begin position="45"/>
        <end position="276"/>
    </location>
</feature>
<sequence length="349" mass="39739">MLEKAAAGERLSLEEGVEILKKADLLALARAADQVRRRLHPDNRVTFIIDRNINYTNICQCRCRFCAFYRRPQDPDAYVITQEELFQKIEETIQVGGTELLIQGGLHPDLDLEYYLDMLHSIKERFDIHIHSFSPPEVVHMARKSGLPVKEVLVRLRDAGLDSLPGGGAEILVDRVRQLISPNKITWAQWMEVMRCAHDLGMKSTATMMFGHVETLEERVLHMVRIRELQDETHGFTAFIPWSFQPLNTELGGETVTGVEYLRTLATARLMLDNIPSIQTSWVTQGAKIAQISLFFGANDFGSTMLEENVVRAAGANYRVPLHEIIRCIKEAGFTPAQRTTLYEIIREY</sequence>
<dbReference type="NCBIfam" id="TIGR03699">
    <property type="entry name" value="menaquin_MqnC"/>
    <property type="match status" value="1"/>
</dbReference>
<feature type="binding site" evidence="7 8">
    <location>
        <position position="63"/>
    </location>
    <ligand>
        <name>[4Fe-4S] cluster</name>
        <dbReference type="ChEBI" id="CHEBI:49883"/>
        <note>4Fe-4S-S-AdoMet</note>
    </ligand>
</feature>
<feature type="binding site" evidence="7 8">
    <location>
        <position position="66"/>
    </location>
    <ligand>
        <name>[4Fe-4S] cluster</name>
        <dbReference type="ChEBI" id="CHEBI:49883"/>
        <note>4Fe-4S-S-AdoMet</note>
    </ligand>
</feature>
<dbReference type="Pfam" id="PF19288">
    <property type="entry name" value="CofH_C"/>
    <property type="match status" value="1"/>
</dbReference>
<feature type="binding site" evidence="9">
    <location>
        <position position="65"/>
    </location>
    <ligand>
        <name>S-adenosyl-L-methionine</name>
        <dbReference type="ChEBI" id="CHEBI:59789"/>
    </ligand>
</feature>
<dbReference type="UniPathway" id="UPA00079"/>
<dbReference type="PROSITE" id="PS51918">
    <property type="entry name" value="RADICAL_SAM"/>
    <property type="match status" value="1"/>
</dbReference>
<feature type="binding site" evidence="9">
    <location>
        <position position="303"/>
    </location>
    <ligand>
        <name>(3R)-3-methyl-D-ornithine</name>
        <dbReference type="ChEBI" id="CHEBI:64642"/>
    </ligand>
</feature>
<dbReference type="GO" id="GO:0044689">
    <property type="term" value="F:7,8-didemethyl-8-hydroxy-5-deazariboflavin synthase activity"/>
    <property type="evidence" value="ECO:0007669"/>
    <property type="project" value="TreeGrafter"/>
</dbReference>
<comment type="function">
    <text evidence="7">Radical SAM enzyme that catalyzes the cyclization of dehypoxanthine futalosine (DHFL) into cyclic dehypoxanthine futalosine (CDHFL), a step in the biosynthesis of menaquinone (MK, vitamin K2).</text>
</comment>
<evidence type="ECO:0000259" key="10">
    <source>
        <dbReference type="PROSITE" id="PS51918"/>
    </source>
</evidence>
<dbReference type="SFLD" id="SFLDF00343">
    <property type="entry name" value="aminofutalosine_synthase_(mqnE"/>
    <property type="match status" value="1"/>
</dbReference>
<keyword evidence="2" id="KW-0808">Transferase</keyword>
<dbReference type="InterPro" id="IPR019940">
    <property type="entry name" value="CofH_family"/>
</dbReference>
<evidence type="ECO:0000256" key="8">
    <source>
        <dbReference type="PIRSR" id="PIRSR004762-1"/>
    </source>
</evidence>
<comment type="similarity">
    <text evidence="7">Belongs to the radical SAM superfamily. MqnC family.</text>
</comment>
<evidence type="ECO:0000256" key="2">
    <source>
        <dbReference type="ARBA" id="ARBA00022679"/>
    </source>
</evidence>
<feature type="binding site" evidence="9">
    <location>
        <position position="134"/>
    </location>
    <ligand>
        <name>(3R)-3-methyl-D-ornithine</name>
        <dbReference type="ChEBI" id="CHEBI:64642"/>
    </ligand>
</feature>
<dbReference type="EMBL" id="FQUW01000025">
    <property type="protein sequence ID" value="SHF36638.1"/>
    <property type="molecule type" value="Genomic_DNA"/>
</dbReference>
<dbReference type="InterPro" id="IPR034405">
    <property type="entry name" value="F420"/>
</dbReference>
<dbReference type="Gene3D" id="3.20.20.70">
    <property type="entry name" value="Aldolase class I"/>
    <property type="match status" value="1"/>
</dbReference>
<comment type="cofactor">
    <cofactor evidence="7 8">
        <name>[4Fe-4S] cluster</name>
        <dbReference type="ChEBI" id="CHEBI:49883"/>
    </cofactor>
    <text evidence="7 8">Binds 1 [4Fe-4S] cluster. The cluster is coordinated with 3 cysteines and an exchangeable S-adenosyl-L-methionine.</text>
</comment>
<dbReference type="SFLD" id="SFLDG01388">
    <property type="entry name" value="7_8-didemethyl-8-hydroxy-5-dea"/>
    <property type="match status" value="1"/>
</dbReference>
<dbReference type="PANTHER" id="PTHR43076">
    <property type="entry name" value="FO SYNTHASE (COFH)"/>
    <property type="match status" value="1"/>
</dbReference>
<dbReference type="PIRSF" id="PIRSF004762">
    <property type="entry name" value="CHP00423"/>
    <property type="match status" value="1"/>
</dbReference>
<protein>
    <recommendedName>
        <fullName evidence="7">Cyclic dehypoxanthine futalosine synthase</fullName>
        <shortName evidence="7">Cyclic DHFL synthase</shortName>
        <ecNumber evidence="7">1.21.98.1</ecNumber>
    </recommendedName>
    <alternativeName>
        <fullName evidence="7">Dehypoxanthine futalosine cyclase</fullName>
        <shortName evidence="7">DHFL cyclase</shortName>
    </alternativeName>
    <alternativeName>
        <fullName evidence="7">Menaquinone biosynthetic enzyme MqnC</fullName>
    </alternativeName>
</protein>
<dbReference type="SFLD" id="SFLDF00342">
    <property type="entry name" value="cyclic_dehypoxanthine_futalosi"/>
    <property type="match status" value="1"/>
</dbReference>
<dbReference type="InterPro" id="IPR045567">
    <property type="entry name" value="CofH/MnqC-like_C"/>
</dbReference>
<dbReference type="InterPro" id="IPR022431">
    <property type="entry name" value="Cyclic_DHFL_synthase_mqnC"/>
</dbReference>
<dbReference type="SFLD" id="SFLDG01064">
    <property type="entry name" value="F420__menaquinone_cofactor_bio"/>
    <property type="match status" value="1"/>
</dbReference>
<keyword evidence="5 7" id="KW-0408">Iron</keyword>
<dbReference type="GO" id="GO:0016765">
    <property type="term" value="F:transferase activity, transferring alkyl or aryl (other than methyl) groups"/>
    <property type="evidence" value="ECO:0007669"/>
    <property type="project" value="InterPro"/>
</dbReference>
<dbReference type="NCBIfam" id="TIGR00423">
    <property type="entry name" value="CofH family radical SAM protein"/>
    <property type="match status" value="1"/>
</dbReference>
<evidence type="ECO:0000256" key="5">
    <source>
        <dbReference type="ARBA" id="ARBA00023004"/>
    </source>
</evidence>
<dbReference type="CDD" id="cd01335">
    <property type="entry name" value="Radical_SAM"/>
    <property type="match status" value="1"/>
</dbReference>
<keyword evidence="3 7" id="KW-0949">S-adenosyl-L-methionine</keyword>
<keyword evidence="6 7" id="KW-0411">Iron-sulfur</keyword>
<keyword evidence="7" id="KW-0474">Menaquinone biosynthesis</keyword>
<evidence type="ECO:0000313" key="12">
    <source>
        <dbReference type="Proteomes" id="UP000184196"/>
    </source>
</evidence>
<dbReference type="Pfam" id="PF04055">
    <property type="entry name" value="Radical_SAM"/>
    <property type="match status" value="1"/>
</dbReference>
<dbReference type="Proteomes" id="UP000184196">
    <property type="component" value="Unassembled WGS sequence"/>
</dbReference>
<dbReference type="SUPFAM" id="SSF102114">
    <property type="entry name" value="Radical SAM enzymes"/>
    <property type="match status" value="1"/>
</dbReference>
<proteinExistence type="inferred from homology"/>
<evidence type="ECO:0000256" key="9">
    <source>
        <dbReference type="PIRSR" id="PIRSR004762-2"/>
    </source>
</evidence>
<organism evidence="11 12">
    <name type="scientific">Desulfofundulus australicus DSM 11792</name>
    <dbReference type="NCBI Taxonomy" id="1121425"/>
    <lineage>
        <taxon>Bacteria</taxon>
        <taxon>Bacillati</taxon>
        <taxon>Bacillota</taxon>
        <taxon>Clostridia</taxon>
        <taxon>Eubacteriales</taxon>
        <taxon>Peptococcaceae</taxon>
        <taxon>Desulfofundulus</taxon>
    </lineage>
</organism>
<keyword evidence="12" id="KW-1185">Reference proteome</keyword>
<keyword evidence="4 7" id="KW-0479">Metal-binding</keyword>
<dbReference type="InterPro" id="IPR020050">
    <property type="entry name" value="FO_synthase_su2"/>
</dbReference>
<evidence type="ECO:0000256" key="6">
    <source>
        <dbReference type="ARBA" id="ARBA00023014"/>
    </source>
</evidence>
<comment type="pathway">
    <text evidence="7">Quinol/quinone metabolism; menaquinone biosynthesis.</text>
</comment>
<dbReference type="PANTHER" id="PTHR43076:SF1">
    <property type="entry name" value="LIPOYL SYNTHASE 2"/>
    <property type="match status" value="1"/>
</dbReference>
<keyword evidence="1 7" id="KW-0004">4Fe-4S</keyword>
<dbReference type="NCBIfam" id="TIGR03551">
    <property type="entry name" value="F420_cofH"/>
    <property type="match status" value="1"/>
</dbReference>